<dbReference type="Pfam" id="PF10502">
    <property type="entry name" value="Peptidase_S26"/>
    <property type="match status" value="1"/>
</dbReference>
<evidence type="ECO:0000313" key="6">
    <source>
        <dbReference type="EMBL" id="SEG26850.1"/>
    </source>
</evidence>
<comment type="catalytic activity">
    <reaction evidence="4">
        <text>Cleavage of hydrophobic, N-terminal signal or leader sequences from secreted and periplasmic proteins.</text>
        <dbReference type="EC" id="3.4.21.89"/>
    </reaction>
</comment>
<dbReference type="PROSITE" id="PS51257">
    <property type="entry name" value="PROKAR_LIPOPROTEIN"/>
    <property type="match status" value="1"/>
</dbReference>
<sequence length="294" mass="34658">MKTLKEHITRAVNGTVNILWIGCIMIVIAFVLQVFVFSSFRIPSDSMSPELIEGDNVVVCKLTIGPRLFNIFASLRGEKTPVYRLPGFKEIERNDVLVFHHLHPNTWDKLEMHMMKYYIKRCIGLPGDTLLIQNGFYKIKGTDIQVGNREAQTHLSLRNKQTFEGSVYITYPYDSIMQWNIKDFGPLYIPKANDKISMDRTSYRLYWKLIEWEQQKKLMYKDSLVYLGNQPISEYQFQKNYYFMGGDKADNSQDSRYWGLLPEDYIVGKAWLIWKSSDPYTGTYHWKRFFKTID</sequence>
<dbReference type="InterPro" id="IPR000223">
    <property type="entry name" value="Pept_S26A_signal_pept_1"/>
</dbReference>
<dbReference type="GO" id="GO:0004252">
    <property type="term" value="F:serine-type endopeptidase activity"/>
    <property type="evidence" value="ECO:0007669"/>
    <property type="project" value="InterPro"/>
</dbReference>
<keyword evidence="4" id="KW-0645">Protease</keyword>
<organism evidence="6 7">
    <name type="scientific">Parabacteroides chinchillae</name>
    <dbReference type="NCBI Taxonomy" id="871327"/>
    <lineage>
        <taxon>Bacteria</taxon>
        <taxon>Pseudomonadati</taxon>
        <taxon>Bacteroidota</taxon>
        <taxon>Bacteroidia</taxon>
        <taxon>Bacteroidales</taxon>
        <taxon>Tannerellaceae</taxon>
        <taxon>Parabacteroides</taxon>
    </lineage>
</organism>
<dbReference type="AlphaFoldDB" id="A0A8G2F2M9"/>
<comment type="caution">
    <text evidence="6">The sequence shown here is derived from an EMBL/GenBank/DDBJ whole genome shotgun (WGS) entry which is preliminary data.</text>
</comment>
<reference evidence="6 7" key="1">
    <citation type="submission" date="2016-10" db="EMBL/GenBank/DDBJ databases">
        <authorList>
            <person name="Varghese N."/>
            <person name="Submissions S."/>
        </authorList>
    </citation>
    <scope>NUCLEOTIDE SEQUENCE [LARGE SCALE GENOMIC DNA]</scope>
    <source>
        <strain evidence="6 7">DSM 29073</strain>
    </source>
</reference>
<dbReference type="PANTHER" id="PTHR43390:SF1">
    <property type="entry name" value="CHLOROPLAST PROCESSING PEPTIDASE"/>
    <property type="match status" value="1"/>
</dbReference>
<evidence type="ECO:0000256" key="4">
    <source>
        <dbReference type="RuleBase" id="RU362042"/>
    </source>
</evidence>
<dbReference type="InterPro" id="IPR036286">
    <property type="entry name" value="LexA/Signal_pep-like_sf"/>
</dbReference>
<dbReference type="CDD" id="cd06530">
    <property type="entry name" value="S26_SPase_I"/>
    <property type="match status" value="2"/>
</dbReference>
<dbReference type="PRINTS" id="PR00727">
    <property type="entry name" value="LEADERPTASE"/>
</dbReference>
<dbReference type="PANTHER" id="PTHR43390">
    <property type="entry name" value="SIGNAL PEPTIDASE I"/>
    <property type="match status" value="1"/>
</dbReference>
<feature type="active site" evidence="3">
    <location>
        <position position="120"/>
    </location>
</feature>
<comment type="similarity">
    <text evidence="1 4">Belongs to the peptidase S26 family.</text>
</comment>
<evidence type="ECO:0000256" key="3">
    <source>
        <dbReference type="PIRSR" id="PIRSR600223-1"/>
    </source>
</evidence>
<dbReference type="EC" id="3.4.21.89" evidence="4"/>
<dbReference type="RefSeq" id="WP_103984408.1">
    <property type="nucleotide sequence ID" value="NZ_FNVS01000025.1"/>
</dbReference>
<dbReference type="GO" id="GO:0016020">
    <property type="term" value="C:membrane"/>
    <property type="evidence" value="ECO:0007669"/>
    <property type="project" value="UniProtKB-SubCell"/>
</dbReference>
<dbReference type="SUPFAM" id="SSF51306">
    <property type="entry name" value="LexA/Signal peptidase"/>
    <property type="match status" value="1"/>
</dbReference>
<dbReference type="NCBIfam" id="TIGR02227">
    <property type="entry name" value="sigpep_I_bact"/>
    <property type="match status" value="1"/>
</dbReference>
<evidence type="ECO:0000256" key="2">
    <source>
        <dbReference type="ARBA" id="ARBA00019232"/>
    </source>
</evidence>
<feature type="domain" description="Peptidase S26" evidence="5">
    <location>
        <begin position="20"/>
        <end position="274"/>
    </location>
</feature>
<dbReference type="GO" id="GO:0009003">
    <property type="term" value="F:signal peptidase activity"/>
    <property type="evidence" value="ECO:0007669"/>
    <property type="project" value="UniProtKB-EC"/>
</dbReference>
<feature type="active site" evidence="3">
    <location>
        <position position="46"/>
    </location>
</feature>
<dbReference type="EMBL" id="FNVS01000025">
    <property type="protein sequence ID" value="SEG26850.1"/>
    <property type="molecule type" value="Genomic_DNA"/>
</dbReference>
<keyword evidence="4" id="KW-0472">Membrane</keyword>
<dbReference type="GO" id="GO:0006465">
    <property type="term" value="P:signal peptide processing"/>
    <property type="evidence" value="ECO:0007669"/>
    <property type="project" value="InterPro"/>
</dbReference>
<evidence type="ECO:0000256" key="1">
    <source>
        <dbReference type="ARBA" id="ARBA00009370"/>
    </source>
</evidence>
<evidence type="ECO:0000313" key="7">
    <source>
        <dbReference type="Proteomes" id="UP000236725"/>
    </source>
</evidence>
<keyword evidence="4" id="KW-0812">Transmembrane</keyword>
<accession>A0A8G2F2M9</accession>
<protein>
    <recommendedName>
        <fullName evidence="2 4">Signal peptidase I</fullName>
        <ecNumber evidence="4">3.4.21.89</ecNumber>
    </recommendedName>
</protein>
<feature type="transmembrane region" description="Helical" evidence="4">
    <location>
        <begin position="18"/>
        <end position="37"/>
    </location>
</feature>
<dbReference type="Gene3D" id="2.10.109.10">
    <property type="entry name" value="Umud Fragment, subunit A"/>
    <property type="match status" value="1"/>
</dbReference>
<dbReference type="Proteomes" id="UP000236725">
    <property type="component" value="Unassembled WGS sequence"/>
</dbReference>
<comment type="subcellular location">
    <subcellularLocation>
        <location evidence="4">Membrane</location>
        <topology evidence="4">Single-pass type II membrane protein</topology>
    </subcellularLocation>
</comment>
<dbReference type="InterPro" id="IPR019533">
    <property type="entry name" value="Peptidase_S26"/>
</dbReference>
<proteinExistence type="inferred from homology"/>
<keyword evidence="7" id="KW-1185">Reference proteome</keyword>
<keyword evidence="4" id="KW-0378">Hydrolase</keyword>
<keyword evidence="4" id="KW-1133">Transmembrane helix</keyword>
<gene>
    <name evidence="6" type="ORF">SAMN05444001_12526</name>
</gene>
<name>A0A8G2F2M9_9BACT</name>
<evidence type="ECO:0000259" key="5">
    <source>
        <dbReference type="Pfam" id="PF10502"/>
    </source>
</evidence>